<dbReference type="InParanoid" id="A0A419Q7Y0"/>
<sequence>MIQYPPNTGCQRCIQASGFPGRCRRIHFMYLYISRVDHLSAPATLNWAVKTTLFGKRRFGIHGLTDAGCGAGQQPKDRFLIDS</sequence>
<evidence type="ECO:0000313" key="1">
    <source>
        <dbReference type="EMBL" id="KAG5447720.1"/>
    </source>
</evidence>
<reference evidence="1 2" key="1">
    <citation type="journal article" date="2018" name="Biotechnol. Adv.">
        <title>Improved genomic resources and new bioinformatic workflow for the carcinogenic parasite Clonorchis sinensis: Biotechnological implications.</title>
        <authorList>
            <person name="Wang D."/>
            <person name="Korhonen P.K."/>
            <person name="Gasser R.B."/>
            <person name="Young N.D."/>
        </authorList>
    </citation>
    <scope>NUCLEOTIDE SEQUENCE [LARGE SCALE GENOMIC DNA]</scope>
    <source>
        <strain evidence="1">Cs-k2</strain>
    </source>
</reference>
<reference evidence="1 2" key="2">
    <citation type="journal article" date="2021" name="Genomics">
        <title>High-quality reference genome for Clonorchis sinensis.</title>
        <authorList>
            <person name="Young N.D."/>
            <person name="Stroehlein A.J."/>
            <person name="Kinkar L."/>
            <person name="Wang T."/>
            <person name="Sohn W.M."/>
            <person name="Chang B.C.H."/>
            <person name="Kaur P."/>
            <person name="Weisz D."/>
            <person name="Dudchenko O."/>
            <person name="Aiden E.L."/>
            <person name="Korhonen P.K."/>
            <person name="Gasser R.B."/>
        </authorList>
    </citation>
    <scope>NUCLEOTIDE SEQUENCE [LARGE SCALE GENOMIC DNA]</scope>
    <source>
        <strain evidence="1">Cs-k2</strain>
    </source>
</reference>
<proteinExistence type="predicted"/>
<comment type="caution">
    <text evidence="1">The sequence shown here is derived from an EMBL/GenBank/DDBJ whole genome shotgun (WGS) entry which is preliminary data.</text>
</comment>
<keyword evidence="2" id="KW-1185">Reference proteome</keyword>
<name>A0A419Q7Y0_CLOSI</name>
<protein>
    <submittedName>
        <fullName evidence="1">Uncharacterized protein</fullName>
    </submittedName>
</protein>
<evidence type="ECO:0000313" key="2">
    <source>
        <dbReference type="Proteomes" id="UP000286415"/>
    </source>
</evidence>
<dbReference type="Proteomes" id="UP000286415">
    <property type="component" value="Unassembled WGS sequence"/>
</dbReference>
<gene>
    <name evidence="1" type="ORF">CSKR_114322</name>
</gene>
<accession>A0A419Q7Y0</accession>
<dbReference type="EMBL" id="NIRI02000042">
    <property type="protein sequence ID" value="KAG5447720.1"/>
    <property type="molecule type" value="Genomic_DNA"/>
</dbReference>
<dbReference type="AlphaFoldDB" id="A0A419Q7Y0"/>
<organism evidence="1 2">
    <name type="scientific">Clonorchis sinensis</name>
    <name type="common">Chinese liver fluke</name>
    <dbReference type="NCBI Taxonomy" id="79923"/>
    <lineage>
        <taxon>Eukaryota</taxon>
        <taxon>Metazoa</taxon>
        <taxon>Spiralia</taxon>
        <taxon>Lophotrochozoa</taxon>
        <taxon>Platyhelminthes</taxon>
        <taxon>Trematoda</taxon>
        <taxon>Digenea</taxon>
        <taxon>Opisthorchiida</taxon>
        <taxon>Opisthorchiata</taxon>
        <taxon>Opisthorchiidae</taxon>
        <taxon>Clonorchis</taxon>
    </lineage>
</organism>